<dbReference type="SUPFAM" id="SSF49785">
    <property type="entry name" value="Galactose-binding domain-like"/>
    <property type="match status" value="1"/>
</dbReference>
<evidence type="ECO:0000256" key="3">
    <source>
        <dbReference type="ARBA" id="ARBA00012756"/>
    </source>
</evidence>
<dbReference type="PANTHER" id="PTHR46323:SF2">
    <property type="entry name" value="BETA-GALACTOSIDASE"/>
    <property type="match status" value="1"/>
</dbReference>
<dbReference type="Gene3D" id="2.60.40.10">
    <property type="entry name" value="Immunoglobulins"/>
    <property type="match status" value="2"/>
</dbReference>
<name>A0A094QYX4_9ZZZZ</name>
<dbReference type="InterPro" id="IPR006103">
    <property type="entry name" value="Glyco_hydro_2_cat"/>
</dbReference>
<dbReference type="GO" id="GO:0004565">
    <property type="term" value="F:beta-galactosidase activity"/>
    <property type="evidence" value="ECO:0007669"/>
    <property type="project" value="UniProtKB-EC"/>
</dbReference>
<dbReference type="Pfam" id="PF02836">
    <property type="entry name" value="Glyco_hydro_2_C"/>
    <property type="match status" value="1"/>
</dbReference>
<dbReference type="InterPro" id="IPR004199">
    <property type="entry name" value="B-gal_small/dom_5"/>
</dbReference>
<feature type="domain" description="Beta galactosidase small chain/" evidence="7">
    <location>
        <begin position="693"/>
        <end position="959"/>
    </location>
</feature>
<dbReference type="PROSITE" id="PS00608">
    <property type="entry name" value="GLYCOSYL_HYDROL_F2_2"/>
    <property type="match status" value="1"/>
</dbReference>
<dbReference type="Gene3D" id="3.20.20.80">
    <property type="entry name" value="Glycosidases"/>
    <property type="match status" value="1"/>
</dbReference>
<accession>A0A094QYX4</accession>
<comment type="catalytic activity">
    <reaction evidence="1">
        <text>Hydrolysis of terminal non-reducing beta-D-galactose residues in beta-D-galactosides.</text>
        <dbReference type="EC" id="3.2.1.23"/>
    </reaction>
</comment>
<dbReference type="InterPro" id="IPR036156">
    <property type="entry name" value="Beta-gal/glucu_dom_sf"/>
</dbReference>
<dbReference type="GO" id="GO:0030246">
    <property type="term" value="F:carbohydrate binding"/>
    <property type="evidence" value="ECO:0007669"/>
    <property type="project" value="InterPro"/>
</dbReference>
<evidence type="ECO:0000256" key="6">
    <source>
        <dbReference type="ARBA" id="ARBA00032230"/>
    </source>
</evidence>
<dbReference type="InterPro" id="IPR008979">
    <property type="entry name" value="Galactose-bd-like_sf"/>
</dbReference>
<gene>
    <name evidence="8" type="ORF">GM51_6155</name>
</gene>
<comment type="caution">
    <text evidence="8">The sequence shown here is derived from an EMBL/GenBank/DDBJ whole genome shotgun (WGS) entry which is preliminary data.</text>
</comment>
<dbReference type="Pfam" id="PF02837">
    <property type="entry name" value="Glyco_hydro_2_N"/>
    <property type="match status" value="1"/>
</dbReference>
<dbReference type="PRINTS" id="PR00132">
    <property type="entry name" value="GLHYDRLASE2"/>
</dbReference>
<dbReference type="Pfam" id="PF02929">
    <property type="entry name" value="Bgal_small_N"/>
    <property type="match status" value="1"/>
</dbReference>
<evidence type="ECO:0000256" key="2">
    <source>
        <dbReference type="ARBA" id="ARBA00007401"/>
    </source>
</evidence>
<dbReference type="GO" id="GO:0009341">
    <property type="term" value="C:beta-galactosidase complex"/>
    <property type="evidence" value="ECO:0007669"/>
    <property type="project" value="InterPro"/>
</dbReference>
<dbReference type="Gene3D" id="2.70.98.10">
    <property type="match status" value="1"/>
</dbReference>
<dbReference type="InterPro" id="IPR006104">
    <property type="entry name" value="Glyco_hydro_2_N"/>
</dbReference>
<dbReference type="AlphaFoldDB" id="A0A094QYX4"/>
<dbReference type="InterPro" id="IPR014718">
    <property type="entry name" value="GH-type_carb-bd"/>
</dbReference>
<sequence>MPPRAALKTDAATTNLNGLWRFRWLPRVVDPEAVPEFDQREEELIPVPASFVMPHLDKFLKKSHGLPSYTNVNFPFAIDPPYPPDENGVGEYQRDVNWDSPPASAVLRFDGIEGAADVWWNNLYLGSVRGSRLPSEFDLTGIARKKNTLTVRVYTFSAASYLEDQDEWWLPGIIRDVSVIARPAVSIEDVAIRADWIDGVATLRVQVKTNQPEGAHAIQLQLVETQTLLKANETSTIANVLAWTAETPNLYTLRVSSAIDSQEGETVEVKFGFRTVTIEDSMLKVNGVPIQLRGVNRHEHHPLFGRAVPEETVREELALMKRSNINAIRTSHYPPASLLLNLADEMGFWVIDECDLETHGFGRVDWVDNPTDDVNWESAIVDRARRMVERDKNHPCIIMWSLGNEAGVGRNLAAMAKTMKSIDNSRPLHYEGDQSCEHVDVWSMMYPPVDFVEQVGLGEEEALEDANLEARRRKMPLVLCEYAHAMGTGPGGLSEYQEVFDKYPRLIGGFVWEWLEHGITTFENGVAKTNYGGDFGELVHDGNFVIDGLVSSDRKPRAGLIDLAAVYTPVTLTLTDSGSKLTMISRLDHSDTSHLSLHWEFRDEEEKINSGVITYQPLSARETAVLQMPEEAVSILQERAGVLSVWLEFNVNSWAIPAGWVVSMAQCISPLGAYQELAIAPGDSRALGSLSDQLEICAETGSPLRIGTTAIADWALTLWRAPTDNDLRTAWREGEFPALAERWKLLGLDRLASRLLSIENLSSDVVQVRTRVGAAATNAAVDCTWTWTLKPGGLQLNLDALPNNHWPTFWSSHWARAGIEFTIEATSDASVDWFGKGPGPAYPDTGQAARLGWFSSTIEQMQERTVRPQESSRRASVSSMRIAHSLNAKFSPPVGLTVRPWSPYEIAQTTHDHLLGASSTAHIVFDFACSGVGTAACGPGVLPKYQLPAQNFSGQIFFEQTK</sequence>
<dbReference type="PANTHER" id="PTHR46323">
    <property type="entry name" value="BETA-GALACTOSIDASE"/>
    <property type="match status" value="1"/>
</dbReference>
<protein>
    <recommendedName>
        <fullName evidence="3">beta-galactosidase</fullName>
        <ecNumber evidence="3">3.2.1.23</ecNumber>
    </recommendedName>
    <alternativeName>
        <fullName evidence="6">Lactase</fullName>
    </alternativeName>
</protein>
<dbReference type="InterPro" id="IPR023232">
    <property type="entry name" value="Glyco_hydro_2_AS"/>
</dbReference>
<evidence type="ECO:0000256" key="1">
    <source>
        <dbReference type="ARBA" id="ARBA00001412"/>
    </source>
</evidence>
<comment type="similarity">
    <text evidence="2">Belongs to the glycosyl hydrolase 2 family.</text>
</comment>
<dbReference type="SUPFAM" id="SSF49303">
    <property type="entry name" value="beta-Galactosidase/glucuronidase domain"/>
    <property type="match status" value="2"/>
</dbReference>
<dbReference type="InterPro" id="IPR050347">
    <property type="entry name" value="Bact_Beta-galactosidase"/>
</dbReference>
<organism evidence="8">
    <name type="scientific">freshwater metagenome</name>
    <dbReference type="NCBI Taxonomy" id="449393"/>
    <lineage>
        <taxon>unclassified sequences</taxon>
        <taxon>metagenomes</taxon>
        <taxon>ecological metagenomes</taxon>
    </lineage>
</organism>
<dbReference type="Pfam" id="PF00703">
    <property type="entry name" value="Glyco_hydro_2"/>
    <property type="match status" value="1"/>
</dbReference>
<dbReference type="InterPro" id="IPR006101">
    <property type="entry name" value="Glyco_hydro_2"/>
</dbReference>
<dbReference type="GO" id="GO:0005990">
    <property type="term" value="P:lactose catabolic process"/>
    <property type="evidence" value="ECO:0007669"/>
    <property type="project" value="TreeGrafter"/>
</dbReference>
<keyword evidence="5" id="KW-0326">Glycosidase</keyword>
<evidence type="ECO:0000256" key="5">
    <source>
        <dbReference type="ARBA" id="ARBA00023295"/>
    </source>
</evidence>
<dbReference type="PROSITE" id="PS00719">
    <property type="entry name" value="GLYCOSYL_HYDROL_F2_1"/>
    <property type="match status" value="1"/>
</dbReference>
<dbReference type="InterPro" id="IPR011013">
    <property type="entry name" value="Gal_mutarotase_sf_dom"/>
</dbReference>
<evidence type="ECO:0000313" key="8">
    <source>
        <dbReference type="EMBL" id="KGA19791.1"/>
    </source>
</evidence>
<evidence type="ECO:0000259" key="7">
    <source>
        <dbReference type="SMART" id="SM01038"/>
    </source>
</evidence>
<evidence type="ECO:0000256" key="4">
    <source>
        <dbReference type="ARBA" id="ARBA00022801"/>
    </source>
</evidence>
<dbReference type="InterPro" id="IPR006102">
    <property type="entry name" value="Ig-like_GH2"/>
</dbReference>
<dbReference type="InterPro" id="IPR013783">
    <property type="entry name" value="Ig-like_fold"/>
</dbReference>
<dbReference type="SUPFAM" id="SSF74650">
    <property type="entry name" value="Galactose mutarotase-like"/>
    <property type="match status" value="1"/>
</dbReference>
<dbReference type="SMART" id="SM01038">
    <property type="entry name" value="Bgal_small_N"/>
    <property type="match status" value="1"/>
</dbReference>
<dbReference type="SUPFAM" id="SSF51445">
    <property type="entry name" value="(Trans)glycosidases"/>
    <property type="match status" value="1"/>
</dbReference>
<dbReference type="InterPro" id="IPR023230">
    <property type="entry name" value="Glyco_hydro_2_CS"/>
</dbReference>
<proteinExistence type="inferred from homology"/>
<reference evidence="8" key="1">
    <citation type="submission" date="2014-06" db="EMBL/GenBank/DDBJ databases">
        <title>Key roles for freshwater Actinobacteria revealed by deep metagenomic sequencing.</title>
        <authorList>
            <person name="Ghai R."/>
            <person name="Mizuno C.M."/>
            <person name="Picazo A."/>
            <person name="Camacho A."/>
            <person name="Rodriguez-Valera F."/>
        </authorList>
    </citation>
    <scope>NUCLEOTIDE SEQUENCE</scope>
</reference>
<dbReference type="Gene3D" id="2.60.120.260">
    <property type="entry name" value="Galactose-binding domain-like"/>
    <property type="match status" value="1"/>
</dbReference>
<dbReference type="InterPro" id="IPR017853">
    <property type="entry name" value="GH"/>
</dbReference>
<keyword evidence="4" id="KW-0378">Hydrolase</keyword>
<dbReference type="EC" id="3.2.1.23" evidence="3"/>
<dbReference type="EMBL" id="JNSL01000027">
    <property type="protein sequence ID" value="KGA19791.1"/>
    <property type="molecule type" value="Genomic_DNA"/>
</dbReference>